<organism evidence="2 3">
    <name type="scientific">Aspergillus versicolor CBS 583.65</name>
    <dbReference type="NCBI Taxonomy" id="1036611"/>
    <lineage>
        <taxon>Eukaryota</taxon>
        <taxon>Fungi</taxon>
        <taxon>Dikarya</taxon>
        <taxon>Ascomycota</taxon>
        <taxon>Pezizomycotina</taxon>
        <taxon>Eurotiomycetes</taxon>
        <taxon>Eurotiomycetidae</taxon>
        <taxon>Eurotiales</taxon>
        <taxon>Aspergillaceae</taxon>
        <taxon>Aspergillus</taxon>
        <taxon>Aspergillus subgen. Nidulantes</taxon>
    </lineage>
</organism>
<dbReference type="AlphaFoldDB" id="A0A1L9PXF8"/>
<evidence type="ECO:0000313" key="2">
    <source>
        <dbReference type="EMBL" id="OJJ06230.1"/>
    </source>
</evidence>
<sequence length="182" mass="19820">MKPPSQVSLSSSRTTDKVELFQIALADLRGTGELMNGNPAVVSVETGDGSIHLPRTSIAEKKRKQKKPSFCSSFGLAETREREAEARGNRGPTQLSHGRSIIDHLQLHFQQTDRLFSVFPGPSLISRFSGRPCGQKLGCSRAPCSFEGINKAGQGEQASRVGSQLHMKSSPRKLKELSGMWA</sequence>
<feature type="compositionally biased region" description="Basic and acidic residues" evidence="1">
    <location>
        <begin position="78"/>
        <end position="88"/>
    </location>
</feature>
<reference evidence="3" key="1">
    <citation type="journal article" date="2017" name="Genome Biol.">
        <title>Comparative genomics reveals high biological diversity and specific adaptations in the industrially and medically important fungal genus Aspergillus.</title>
        <authorList>
            <person name="de Vries R.P."/>
            <person name="Riley R."/>
            <person name="Wiebenga A."/>
            <person name="Aguilar-Osorio G."/>
            <person name="Amillis S."/>
            <person name="Uchima C.A."/>
            <person name="Anderluh G."/>
            <person name="Asadollahi M."/>
            <person name="Askin M."/>
            <person name="Barry K."/>
            <person name="Battaglia E."/>
            <person name="Bayram O."/>
            <person name="Benocci T."/>
            <person name="Braus-Stromeyer S.A."/>
            <person name="Caldana C."/>
            <person name="Canovas D."/>
            <person name="Cerqueira G.C."/>
            <person name="Chen F."/>
            <person name="Chen W."/>
            <person name="Choi C."/>
            <person name="Clum A."/>
            <person name="Dos Santos R.A."/>
            <person name="Damasio A.R."/>
            <person name="Diallinas G."/>
            <person name="Emri T."/>
            <person name="Fekete E."/>
            <person name="Flipphi M."/>
            <person name="Freyberg S."/>
            <person name="Gallo A."/>
            <person name="Gournas C."/>
            <person name="Habgood R."/>
            <person name="Hainaut M."/>
            <person name="Harispe M.L."/>
            <person name="Henrissat B."/>
            <person name="Hilden K.S."/>
            <person name="Hope R."/>
            <person name="Hossain A."/>
            <person name="Karabika E."/>
            <person name="Karaffa L."/>
            <person name="Karanyi Z."/>
            <person name="Krasevec N."/>
            <person name="Kuo A."/>
            <person name="Kusch H."/>
            <person name="LaButti K."/>
            <person name="Lagendijk E.L."/>
            <person name="Lapidus A."/>
            <person name="Levasseur A."/>
            <person name="Lindquist E."/>
            <person name="Lipzen A."/>
            <person name="Logrieco A.F."/>
            <person name="MacCabe A."/>
            <person name="Maekelae M.R."/>
            <person name="Malavazi I."/>
            <person name="Melin P."/>
            <person name="Meyer V."/>
            <person name="Mielnichuk N."/>
            <person name="Miskei M."/>
            <person name="Molnar A.P."/>
            <person name="Mule G."/>
            <person name="Ngan C.Y."/>
            <person name="Orejas M."/>
            <person name="Orosz E."/>
            <person name="Ouedraogo J.P."/>
            <person name="Overkamp K.M."/>
            <person name="Park H.-S."/>
            <person name="Perrone G."/>
            <person name="Piumi F."/>
            <person name="Punt P.J."/>
            <person name="Ram A.F."/>
            <person name="Ramon A."/>
            <person name="Rauscher S."/>
            <person name="Record E."/>
            <person name="Riano-Pachon D.M."/>
            <person name="Robert V."/>
            <person name="Roehrig J."/>
            <person name="Ruller R."/>
            <person name="Salamov A."/>
            <person name="Salih N.S."/>
            <person name="Samson R.A."/>
            <person name="Sandor E."/>
            <person name="Sanguinetti M."/>
            <person name="Schuetze T."/>
            <person name="Sepcic K."/>
            <person name="Shelest E."/>
            <person name="Sherlock G."/>
            <person name="Sophianopoulou V."/>
            <person name="Squina F.M."/>
            <person name="Sun H."/>
            <person name="Susca A."/>
            <person name="Todd R.B."/>
            <person name="Tsang A."/>
            <person name="Unkles S.E."/>
            <person name="van de Wiele N."/>
            <person name="van Rossen-Uffink D."/>
            <person name="Oliveira J.V."/>
            <person name="Vesth T.C."/>
            <person name="Visser J."/>
            <person name="Yu J.-H."/>
            <person name="Zhou M."/>
            <person name="Andersen M.R."/>
            <person name="Archer D.B."/>
            <person name="Baker S.E."/>
            <person name="Benoit I."/>
            <person name="Brakhage A.A."/>
            <person name="Braus G.H."/>
            <person name="Fischer R."/>
            <person name="Frisvad J.C."/>
            <person name="Goldman G.H."/>
            <person name="Houbraken J."/>
            <person name="Oakley B."/>
            <person name="Pocsi I."/>
            <person name="Scazzocchio C."/>
            <person name="Seiboth B."/>
            <person name="vanKuyk P.A."/>
            <person name="Wortman J."/>
            <person name="Dyer P.S."/>
            <person name="Grigoriev I.V."/>
        </authorList>
    </citation>
    <scope>NUCLEOTIDE SEQUENCE [LARGE SCALE GENOMIC DNA]</scope>
    <source>
        <strain evidence="3">CBS 583.65</strain>
    </source>
</reference>
<proteinExistence type="predicted"/>
<gene>
    <name evidence="2" type="ORF">ASPVEDRAFT_315517</name>
</gene>
<protein>
    <submittedName>
        <fullName evidence="2">Uncharacterized protein</fullName>
    </submittedName>
</protein>
<name>A0A1L9PXF8_ASPVE</name>
<dbReference type="VEuPathDB" id="FungiDB:ASPVEDRAFT_315517"/>
<accession>A0A1L9PXF8</accession>
<dbReference type="EMBL" id="KV878134">
    <property type="protein sequence ID" value="OJJ06230.1"/>
    <property type="molecule type" value="Genomic_DNA"/>
</dbReference>
<evidence type="ECO:0000313" key="3">
    <source>
        <dbReference type="Proteomes" id="UP000184073"/>
    </source>
</evidence>
<dbReference type="Proteomes" id="UP000184073">
    <property type="component" value="Unassembled WGS sequence"/>
</dbReference>
<evidence type="ECO:0000256" key="1">
    <source>
        <dbReference type="SAM" id="MobiDB-lite"/>
    </source>
</evidence>
<dbReference type="RefSeq" id="XP_040671992.1">
    <property type="nucleotide sequence ID" value="XM_040810497.1"/>
</dbReference>
<feature type="region of interest" description="Disordered" evidence="1">
    <location>
        <begin position="75"/>
        <end position="96"/>
    </location>
</feature>
<dbReference type="GeneID" id="63726008"/>
<keyword evidence="3" id="KW-1185">Reference proteome</keyword>
<feature type="region of interest" description="Disordered" evidence="1">
    <location>
        <begin position="155"/>
        <end position="182"/>
    </location>
</feature>